<dbReference type="Proteomes" id="UP001208689">
    <property type="component" value="Chromosome"/>
</dbReference>
<keyword evidence="4" id="KW-1185">Reference proteome</keyword>
<accession>A0ABY6HWG0</accession>
<feature type="region of interest" description="Disordered" evidence="2">
    <location>
        <begin position="1"/>
        <end position="24"/>
    </location>
</feature>
<gene>
    <name evidence="3" type="ORF">NEF87_004137</name>
</gene>
<evidence type="ECO:0000313" key="3">
    <source>
        <dbReference type="EMBL" id="UYP47852.1"/>
    </source>
</evidence>
<proteinExistence type="predicted"/>
<keyword evidence="1" id="KW-0175">Coiled coil</keyword>
<evidence type="ECO:0000313" key="4">
    <source>
        <dbReference type="Proteomes" id="UP001208689"/>
    </source>
</evidence>
<protein>
    <submittedName>
        <fullName evidence="3">Uncharacterized protein</fullName>
    </submittedName>
</protein>
<feature type="coiled-coil region" evidence="1">
    <location>
        <begin position="108"/>
        <end position="142"/>
    </location>
</feature>
<feature type="compositionally biased region" description="Basic residues" evidence="2">
    <location>
        <begin position="1"/>
        <end position="10"/>
    </location>
</feature>
<reference evidence="3" key="1">
    <citation type="submission" date="2022-09" db="EMBL/GenBank/DDBJ databases">
        <title>Actin cytoskeleton and complex cell architecture in an #Asgard archaeon.</title>
        <authorList>
            <person name="Ponce Toledo R.I."/>
            <person name="Schleper C."/>
            <person name="Rodrigues Oliveira T."/>
            <person name="Wollweber F."/>
            <person name="Xu J."/>
            <person name="Rittmann S."/>
            <person name="Klingl A."/>
            <person name="Pilhofer M."/>
        </authorList>
    </citation>
    <scope>NUCLEOTIDE SEQUENCE</scope>
    <source>
        <strain evidence="3">B-35</strain>
    </source>
</reference>
<dbReference type="EMBL" id="CP104013">
    <property type="protein sequence ID" value="UYP47852.1"/>
    <property type="molecule type" value="Genomic_DNA"/>
</dbReference>
<organism evidence="3 4">
    <name type="scientific">Candidatus Lokiarchaeum ossiferum</name>
    <dbReference type="NCBI Taxonomy" id="2951803"/>
    <lineage>
        <taxon>Archaea</taxon>
        <taxon>Promethearchaeati</taxon>
        <taxon>Promethearchaeota</taxon>
        <taxon>Promethearchaeia</taxon>
        <taxon>Promethearchaeales</taxon>
        <taxon>Promethearchaeaceae</taxon>
        <taxon>Candidatus Lokiarchaeum</taxon>
    </lineage>
</organism>
<evidence type="ECO:0000256" key="1">
    <source>
        <dbReference type="SAM" id="Coils"/>
    </source>
</evidence>
<evidence type="ECO:0000256" key="2">
    <source>
        <dbReference type="SAM" id="MobiDB-lite"/>
    </source>
</evidence>
<name>A0ABY6HWG0_9ARCH</name>
<sequence length="170" mass="20304">MPKKLKKKDKSKSPSKNLDDPTETFSKTILVKDQNFENLSSEDDYSCRDISPEHCAELRNRGFTNRKEDLFLEVRSLEERYKYKISVEKELWSDKVSKEREKNSILYKNALLNKEKQLKFEIEELKLEMEKNIHALETQEQMILSQIDMVYKINKDKIINDFFEIIGLNF</sequence>